<dbReference type="AlphaFoldDB" id="A0A9W8DUP2"/>
<gene>
    <name evidence="2" type="ORF">IWQ60_003557</name>
</gene>
<name>A0A9W8DUP2_9FUNG</name>
<feature type="transmembrane region" description="Helical" evidence="1">
    <location>
        <begin position="116"/>
        <end position="135"/>
    </location>
</feature>
<proteinExistence type="predicted"/>
<keyword evidence="1" id="KW-0472">Membrane</keyword>
<protein>
    <submittedName>
        <fullName evidence="2">Uncharacterized protein</fullName>
    </submittedName>
</protein>
<accession>A0A9W8DUP2</accession>
<dbReference type="OrthoDB" id="5564936at2759"/>
<keyword evidence="3" id="KW-1185">Reference proteome</keyword>
<sequence length="261" mass="29110">MSFLSRPLAVGRNRLFTAYHILNRMRTSGNLVGVPESLRPSNWEMAAQRYSSKAARRTIQDRTGQPTTKDNYQLTEIYLAPGARSAASMKRVATVFLLLTVGFAPAMYYFQLAPPGVAVLAGCASVAPLFILYFINRNLVSRVWLLSDAKGQLPAIVRDAFITRASQSRHRLFPEQMVAVEIYSLIGKASVFVLAVRQFKLGGIGEVYERWVPRTKVDQNDKPIPGYLRLHTEVVARNPSMKVLREQIAACENGATVKHKA</sequence>
<keyword evidence="1" id="KW-0812">Transmembrane</keyword>
<evidence type="ECO:0000313" key="2">
    <source>
        <dbReference type="EMBL" id="KAJ1926710.1"/>
    </source>
</evidence>
<organism evidence="2 3">
    <name type="scientific">Tieghemiomyces parasiticus</name>
    <dbReference type="NCBI Taxonomy" id="78921"/>
    <lineage>
        <taxon>Eukaryota</taxon>
        <taxon>Fungi</taxon>
        <taxon>Fungi incertae sedis</taxon>
        <taxon>Zoopagomycota</taxon>
        <taxon>Kickxellomycotina</taxon>
        <taxon>Dimargaritomycetes</taxon>
        <taxon>Dimargaritales</taxon>
        <taxon>Dimargaritaceae</taxon>
        <taxon>Tieghemiomyces</taxon>
    </lineage>
</organism>
<comment type="caution">
    <text evidence="2">The sequence shown here is derived from an EMBL/GenBank/DDBJ whole genome shotgun (WGS) entry which is preliminary data.</text>
</comment>
<evidence type="ECO:0000256" key="1">
    <source>
        <dbReference type="SAM" id="Phobius"/>
    </source>
</evidence>
<evidence type="ECO:0000313" key="3">
    <source>
        <dbReference type="Proteomes" id="UP001150569"/>
    </source>
</evidence>
<dbReference type="EMBL" id="JANBPT010000154">
    <property type="protein sequence ID" value="KAJ1926710.1"/>
    <property type="molecule type" value="Genomic_DNA"/>
</dbReference>
<keyword evidence="1" id="KW-1133">Transmembrane helix</keyword>
<feature type="transmembrane region" description="Helical" evidence="1">
    <location>
        <begin position="92"/>
        <end position="110"/>
    </location>
</feature>
<reference evidence="2" key="1">
    <citation type="submission" date="2022-07" db="EMBL/GenBank/DDBJ databases">
        <title>Phylogenomic reconstructions and comparative analyses of Kickxellomycotina fungi.</title>
        <authorList>
            <person name="Reynolds N.K."/>
            <person name="Stajich J.E."/>
            <person name="Barry K."/>
            <person name="Grigoriev I.V."/>
            <person name="Crous P."/>
            <person name="Smith M.E."/>
        </authorList>
    </citation>
    <scope>NUCLEOTIDE SEQUENCE</scope>
    <source>
        <strain evidence="2">RSA 861</strain>
    </source>
</reference>
<dbReference type="Proteomes" id="UP001150569">
    <property type="component" value="Unassembled WGS sequence"/>
</dbReference>